<dbReference type="AlphaFoldDB" id="A0A9J6BYC7"/>
<reference evidence="1" key="1">
    <citation type="submission" date="2021-03" db="EMBL/GenBank/DDBJ databases">
        <title>Chromosome level genome of the anhydrobiotic midge Polypedilum vanderplanki.</title>
        <authorList>
            <person name="Yoshida Y."/>
            <person name="Kikawada T."/>
            <person name="Gusev O."/>
        </authorList>
    </citation>
    <scope>NUCLEOTIDE SEQUENCE</scope>
    <source>
        <strain evidence="1">NIAS01</strain>
        <tissue evidence="1">Whole body or cell culture</tissue>
    </source>
</reference>
<evidence type="ECO:0000313" key="2">
    <source>
        <dbReference type="Proteomes" id="UP001107558"/>
    </source>
</evidence>
<sequence>MELFFIEGGELKAQYNMTDVDVIDLTQPDADETSQRQSTIVHLLATKTYPIKCLTTFKTGFAFATHNMVHVFQKESSHKFIKTTLLVIPVQIFDASLYVISILL</sequence>
<proteinExistence type="predicted"/>
<keyword evidence="2" id="KW-1185">Reference proteome</keyword>
<gene>
    <name evidence="1" type="ORF">PVAND_004808</name>
</gene>
<dbReference type="OrthoDB" id="10251741at2759"/>
<dbReference type="EMBL" id="JADBJN010000002">
    <property type="protein sequence ID" value="KAG5674863.1"/>
    <property type="molecule type" value="Genomic_DNA"/>
</dbReference>
<protein>
    <submittedName>
        <fullName evidence="1">Uncharacterized protein</fullName>
    </submittedName>
</protein>
<organism evidence="1 2">
    <name type="scientific">Polypedilum vanderplanki</name>
    <name type="common">Sleeping chironomid midge</name>
    <dbReference type="NCBI Taxonomy" id="319348"/>
    <lineage>
        <taxon>Eukaryota</taxon>
        <taxon>Metazoa</taxon>
        <taxon>Ecdysozoa</taxon>
        <taxon>Arthropoda</taxon>
        <taxon>Hexapoda</taxon>
        <taxon>Insecta</taxon>
        <taxon>Pterygota</taxon>
        <taxon>Neoptera</taxon>
        <taxon>Endopterygota</taxon>
        <taxon>Diptera</taxon>
        <taxon>Nematocera</taxon>
        <taxon>Chironomoidea</taxon>
        <taxon>Chironomidae</taxon>
        <taxon>Chironominae</taxon>
        <taxon>Polypedilum</taxon>
        <taxon>Polypedilum</taxon>
    </lineage>
</organism>
<evidence type="ECO:0000313" key="1">
    <source>
        <dbReference type="EMBL" id="KAG5674863.1"/>
    </source>
</evidence>
<dbReference type="Proteomes" id="UP001107558">
    <property type="component" value="Chromosome 2"/>
</dbReference>
<comment type="caution">
    <text evidence="1">The sequence shown here is derived from an EMBL/GenBank/DDBJ whole genome shotgun (WGS) entry which is preliminary data.</text>
</comment>
<accession>A0A9J6BYC7</accession>
<name>A0A9J6BYC7_POLVA</name>